<proteinExistence type="predicted"/>
<reference evidence="2 3" key="1">
    <citation type="journal article" date="2014" name="Int. J. Syst. Evol. Microbiol.">
        <title>Complete genome sequence of Corynebacterium casei LMG S-19264T (=DSM 44701T), isolated from a smear-ripened cheese.</title>
        <authorList>
            <consortium name="US DOE Joint Genome Institute (JGI-PGF)"/>
            <person name="Walter F."/>
            <person name="Albersmeier A."/>
            <person name="Kalinowski J."/>
            <person name="Ruckert C."/>
        </authorList>
    </citation>
    <scope>NUCLEOTIDE SEQUENCE [LARGE SCALE GENOMIC DNA]</scope>
    <source>
        <strain evidence="2 3">JCM 4677</strain>
    </source>
</reference>
<evidence type="ECO:0000313" key="3">
    <source>
        <dbReference type="Proteomes" id="UP000516444"/>
    </source>
</evidence>
<organism evidence="2 3">
    <name type="scientific">Streptomyces aurantiacus</name>
    <dbReference type="NCBI Taxonomy" id="47760"/>
    <lineage>
        <taxon>Bacteria</taxon>
        <taxon>Bacillati</taxon>
        <taxon>Actinomycetota</taxon>
        <taxon>Actinomycetes</taxon>
        <taxon>Kitasatosporales</taxon>
        <taxon>Streptomycetaceae</taxon>
        <taxon>Streptomyces</taxon>
        <taxon>Streptomyces aurantiacus group</taxon>
    </lineage>
</organism>
<name>A0A7G1P805_9ACTN</name>
<evidence type="ECO:0000256" key="1">
    <source>
        <dbReference type="SAM" id="MobiDB-lite"/>
    </source>
</evidence>
<sequence>MGALGEGALSMGDGPGDTEDERGTTNDGCPDMGMPDTSTHGCGFLSVLSVFSVLGGTENGAVFVRGAGNGAIF</sequence>
<dbReference type="KEGG" id="sgm:GCM10017557_63770"/>
<protein>
    <submittedName>
        <fullName evidence="2">Uncharacterized protein</fullName>
    </submittedName>
</protein>
<feature type="region of interest" description="Disordered" evidence="1">
    <location>
        <begin position="1"/>
        <end position="34"/>
    </location>
</feature>
<keyword evidence="3" id="KW-1185">Reference proteome</keyword>
<dbReference type="Proteomes" id="UP000516444">
    <property type="component" value="Chromosome"/>
</dbReference>
<accession>A0A7G1P805</accession>
<gene>
    <name evidence="2" type="ORF">GCM10017557_63770</name>
</gene>
<dbReference type="EMBL" id="AP023440">
    <property type="protein sequence ID" value="BCL31518.1"/>
    <property type="molecule type" value="Genomic_DNA"/>
</dbReference>
<dbReference type="AlphaFoldDB" id="A0A7G1P805"/>
<evidence type="ECO:0000313" key="2">
    <source>
        <dbReference type="EMBL" id="BCL31518.1"/>
    </source>
</evidence>